<evidence type="ECO:0000256" key="1">
    <source>
        <dbReference type="SAM" id="MobiDB-lite"/>
    </source>
</evidence>
<dbReference type="Proteomes" id="UP001159363">
    <property type="component" value="Chromosome X"/>
</dbReference>
<dbReference type="EMBL" id="JARBHB010000004">
    <property type="protein sequence ID" value="KAJ8884795.1"/>
    <property type="molecule type" value="Genomic_DNA"/>
</dbReference>
<feature type="region of interest" description="Disordered" evidence="1">
    <location>
        <begin position="71"/>
        <end position="107"/>
    </location>
</feature>
<evidence type="ECO:0000313" key="2">
    <source>
        <dbReference type="EMBL" id="KAJ8884795.1"/>
    </source>
</evidence>
<name>A0ABQ9HKJ3_9NEOP</name>
<accession>A0ABQ9HKJ3</accession>
<evidence type="ECO:0000313" key="3">
    <source>
        <dbReference type="Proteomes" id="UP001159363"/>
    </source>
</evidence>
<keyword evidence="3" id="KW-1185">Reference proteome</keyword>
<feature type="compositionally biased region" description="Basic and acidic residues" evidence="1">
    <location>
        <begin position="91"/>
        <end position="102"/>
    </location>
</feature>
<proteinExistence type="predicted"/>
<gene>
    <name evidence="2" type="ORF">PR048_010991</name>
</gene>
<organism evidence="2 3">
    <name type="scientific">Dryococelus australis</name>
    <dbReference type="NCBI Taxonomy" id="614101"/>
    <lineage>
        <taxon>Eukaryota</taxon>
        <taxon>Metazoa</taxon>
        <taxon>Ecdysozoa</taxon>
        <taxon>Arthropoda</taxon>
        <taxon>Hexapoda</taxon>
        <taxon>Insecta</taxon>
        <taxon>Pterygota</taxon>
        <taxon>Neoptera</taxon>
        <taxon>Polyneoptera</taxon>
        <taxon>Phasmatodea</taxon>
        <taxon>Verophasmatodea</taxon>
        <taxon>Anareolatae</taxon>
        <taxon>Phasmatidae</taxon>
        <taxon>Eurycanthinae</taxon>
        <taxon>Dryococelus</taxon>
    </lineage>
</organism>
<sequence>MVLVDGFSRGYPVFAAFSFRRCFIITSITLIGSQDSLLRAAQISLLTVLSTMSSFVRVWVAQGGEIGGQSATAFNKGPSQHSPGVISGNHGELKSRWPDRESSPGPPECESIMGEAIFVSVMEEAIFVSVMGEAIFVSVMGEAIFVSVMGEAIFVSVMGEAIFVSLTYPFKQSYPILGNDYSFVRGMLPLGQRPATLFLVLSKRTLEMEETGRSASTSTSFERKNFRRETIQPATITMQSSPQPFCGWFHEDTPASSLSTFTPAHVAVSHDTHAAIIRVFLPLRPYRTPILARIPSQRRLMSRSDAMAESPVQSSPIDKASSLVCGFGGASFAVRHERPYIPNPYSYAPHICELCGIAINHLRKHLRSCTGEFRHWLGRSPPTTAIRARYLAVSLPDFGIWASCWMMPLDEGFSGGTPVSPALAI</sequence>
<comment type="caution">
    <text evidence="2">The sequence shown here is derived from an EMBL/GenBank/DDBJ whole genome shotgun (WGS) entry which is preliminary data.</text>
</comment>
<reference evidence="2 3" key="1">
    <citation type="submission" date="2023-02" db="EMBL/GenBank/DDBJ databases">
        <title>LHISI_Scaffold_Assembly.</title>
        <authorList>
            <person name="Stuart O.P."/>
            <person name="Cleave R."/>
            <person name="Magrath M.J.L."/>
            <person name="Mikheyev A.S."/>
        </authorList>
    </citation>
    <scope>NUCLEOTIDE SEQUENCE [LARGE SCALE GENOMIC DNA]</scope>
    <source>
        <strain evidence="2">Daus_M_001</strain>
        <tissue evidence="2">Leg muscle</tissue>
    </source>
</reference>
<feature type="compositionally biased region" description="Polar residues" evidence="1">
    <location>
        <begin position="71"/>
        <end position="82"/>
    </location>
</feature>
<protein>
    <submittedName>
        <fullName evidence="2">Uncharacterized protein</fullName>
    </submittedName>
</protein>